<organism evidence="1 2">
    <name type="scientific">Zobellella taiwanensis</name>
    <dbReference type="NCBI Taxonomy" id="347535"/>
    <lineage>
        <taxon>Bacteria</taxon>
        <taxon>Pseudomonadati</taxon>
        <taxon>Pseudomonadota</taxon>
        <taxon>Gammaproteobacteria</taxon>
        <taxon>Aeromonadales</taxon>
        <taxon>Aeromonadaceae</taxon>
        <taxon>Zobellella</taxon>
    </lineage>
</organism>
<dbReference type="Gene3D" id="3.40.50.10600">
    <property type="entry name" value="SpoIIaa-like domains"/>
    <property type="match status" value="1"/>
</dbReference>
<dbReference type="InterPro" id="IPR038396">
    <property type="entry name" value="SpoIIAA-like_sf"/>
</dbReference>
<accession>A0A2P7R4A5</accession>
<protein>
    <recommendedName>
        <fullName evidence="3">STAS/SEC14 domain-containing protein</fullName>
    </recommendedName>
</protein>
<dbReference type="InterPro" id="IPR021866">
    <property type="entry name" value="SpoIIAA-like"/>
</dbReference>
<dbReference type="EMBL" id="PXYH01000006">
    <property type="protein sequence ID" value="PSJ45015.1"/>
    <property type="molecule type" value="Genomic_DNA"/>
</dbReference>
<dbReference type="InterPro" id="IPR036513">
    <property type="entry name" value="STAS_dom_sf"/>
</dbReference>
<keyword evidence="2" id="KW-1185">Reference proteome</keyword>
<comment type="caution">
    <text evidence="1">The sequence shown here is derived from an EMBL/GenBank/DDBJ whole genome shotgun (WGS) entry which is preliminary data.</text>
</comment>
<evidence type="ECO:0000313" key="1">
    <source>
        <dbReference type="EMBL" id="PSJ45015.1"/>
    </source>
</evidence>
<dbReference type="RefSeq" id="WP_106452812.1">
    <property type="nucleotide sequence ID" value="NZ_PXYH01000006.1"/>
</dbReference>
<proteinExistence type="predicted"/>
<evidence type="ECO:0008006" key="3">
    <source>
        <dbReference type="Google" id="ProtNLM"/>
    </source>
</evidence>
<dbReference type="Pfam" id="PF11964">
    <property type="entry name" value="SpoIIAA-like"/>
    <property type="match status" value="1"/>
</dbReference>
<sequence length="130" mass="15408">MLEAHGMEVEMHRQDAHTLALTIRIFGDIAYDDFRQMEQRLEQQLAEMDSPRIRALVDLTGFSGWEARAFWEEIRFTRRHGDDFSKLAIVGVNLKEKVMARLVDWFMLSSRVEYFERLDEARAWLDSDEP</sequence>
<dbReference type="SUPFAM" id="SSF52091">
    <property type="entry name" value="SpoIIaa-like"/>
    <property type="match status" value="1"/>
</dbReference>
<evidence type="ECO:0000313" key="2">
    <source>
        <dbReference type="Proteomes" id="UP000242181"/>
    </source>
</evidence>
<dbReference type="Proteomes" id="UP000242181">
    <property type="component" value="Unassembled WGS sequence"/>
</dbReference>
<dbReference type="OrthoDB" id="555504at2"/>
<dbReference type="AlphaFoldDB" id="A0A2P7R4A5"/>
<gene>
    <name evidence="1" type="ORF">C7I36_06000</name>
</gene>
<reference evidence="1 2" key="1">
    <citation type="submission" date="2018-03" db="EMBL/GenBank/DDBJ databases">
        <title>The draft genome of Zobellella taiwanensis JCM 13381.</title>
        <authorList>
            <person name="Liu L."/>
            <person name="Li L."/>
            <person name="Wang T."/>
            <person name="Zhang X."/>
            <person name="Liang L."/>
        </authorList>
    </citation>
    <scope>NUCLEOTIDE SEQUENCE [LARGE SCALE GENOMIC DNA]</scope>
    <source>
        <strain evidence="1 2">JCM 13381</strain>
    </source>
</reference>
<name>A0A2P7R4A5_9GAMM</name>